<protein>
    <submittedName>
        <fullName evidence="4">BatA and WFA domain-containing protein</fullName>
    </submittedName>
</protein>
<dbReference type="PANTHER" id="PTHR37464">
    <property type="entry name" value="BLL2463 PROTEIN"/>
    <property type="match status" value="1"/>
</dbReference>
<reference evidence="4 5" key="1">
    <citation type="submission" date="2023-09" db="EMBL/GenBank/DDBJ databases">
        <title>Complete Genome and Methylome dissection of Bacillus brevis NEB573 original source of BbsI restriction endonuclease.</title>
        <authorList>
            <person name="Fomenkov A."/>
            <person name="Roberts R.D."/>
        </authorList>
    </citation>
    <scope>NUCLEOTIDE SEQUENCE [LARGE SCALE GENOMIC DNA]</scope>
    <source>
        <strain evidence="4 5">NEB573</strain>
    </source>
</reference>
<keyword evidence="1" id="KW-1133">Transmembrane helix</keyword>
<evidence type="ECO:0000259" key="3">
    <source>
        <dbReference type="Pfam" id="PF13519"/>
    </source>
</evidence>
<evidence type="ECO:0000313" key="4">
    <source>
        <dbReference type="EMBL" id="WNC14207.1"/>
    </source>
</evidence>
<name>A0ABY9T2Z7_BREBE</name>
<dbReference type="PANTHER" id="PTHR37464:SF1">
    <property type="entry name" value="BLL2463 PROTEIN"/>
    <property type="match status" value="1"/>
</dbReference>
<feature type="transmembrane region" description="Helical" evidence="1">
    <location>
        <begin position="59"/>
        <end position="80"/>
    </location>
</feature>
<feature type="transmembrane region" description="Helical" evidence="1">
    <location>
        <begin position="6"/>
        <end position="24"/>
    </location>
</feature>
<dbReference type="InterPro" id="IPR036465">
    <property type="entry name" value="vWFA_dom_sf"/>
</dbReference>
<dbReference type="Pfam" id="PF07584">
    <property type="entry name" value="BatA"/>
    <property type="match status" value="1"/>
</dbReference>
<dbReference type="Pfam" id="PF13519">
    <property type="entry name" value="VWA_2"/>
    <property type="match status" value="1"/>
</dbReference>
<feature type="domain" description="VWFA" evidence="3">
    <location>
        <begin position="90"/>
        <end position="193"/>
    </location>
</feature>
<dbReference type="SUPFAM" id="SSF53300">
    <property type="entry name" value="vWA-like"/>
    <property type="match status" value="1"/>
</dbReference>
<dbReference type="InterPro" id="IPR002035">
    <property type="entry name" value="VWF_A"/>
</dbReference>
<evidence type="ECO:0000259" key="2">
    <source>
        <dbReference type="Pfam" id="PF07584"/>
    </source>
</evidence>
<proteinExistence type="predicted"/>
<gene>
    <name evidence="4" type="ORF">RGB73_26595</name>
</gene>
<keyword evidence="1" id="KW-0812">Transmembrane</keyword>
<evidence type="ECO:0000313" key="5">
    <source>
        <dbReference type="Proteomes" id="UP001256827"/>
    </source>
</evidence>
<dbReference type="Gene3D" id="3.40.50.410">
    <property type="entry name" value="von Willebrand factor, type A domain"/>
    <property type="match status" value="1"/>
</dbReference>
<evidence type="ECO:0000256" key="1">
    <source>
        <dbReference type="SAM" id="Phobius"/>
    </source>
</evidence>
<dbReference type="RefSeq" id="WP_310766151.1">
    <property type="nucleotide sequence ID" value="NZ_CP134050.1"/>
</dbReference>
<dbReference type="EMBL" id="CP134050">
    <property type="protein sequence ID" value="WNC14207.1"/>
    <property type="molecule type" value="Genomic_DNA"/>
</dbReference>
<keyword evidence="1" id="KW-0472">Membrane</keyword>
<dbReference type="InterPro" id="IPR024163">
    <property type="entry name" value="Aerotolerance_reg_N"/>
</dbReference>
<organism evidence="4 5">
    <name type="scientific">Brevibacillus brevis</name>
    <name type="common">Bacillus brevis</name>
    <dbReference type="NCBI Taxonomy" id="1393"/>
    <lineage>
        <taxon>Bacteria</taxon>
        <taxon>Bacillati</taxon>
        <taxon>Bacillota</taxon>
        <taxon>Bacilli</taxon>
        <taxon>Bacillales</taxon>
        <taxon>Paenibacillaceae</taxon>
        <taxon>Brevibacillus</taxon>
    </lineage>
</organism>
<feature type="domain" description="Aerotolerance regulator N-terminal" evidence="2">
    <location>
        <begin position="1"/>
        <end position="78"/>
    </location>
</feature>
<sequence length="619" mass="66607">MQWMTVGNIWIALIIPAIIVLYLLKRKVEDRVVPSTLLWQRTLQNWEAVRPWEKLRRNLLLLLQLLAALLLVLALLGPAISTDGMTTDHTVLVIQNSASMQTSEGGQTRLEKAVAEASSLMERLGAGQTVTLMVAGREPNVLVSKSSDRQQLGEAIRQLPPASGSVDTGAALSLAGAIAANEPGSSIVWLGDGAQGGTGELSAAAYPGRFRFMQMGQTRENTAIGAFVTQQGAKGTNGLVRIDNHGSQTAKGKVTVYDGEGKLLDTDTFSVEAGASRTITWDDLPGSPVYRAVIEPQQDGLATDNEAWSVPSSTGVGKVALVSPGGNRFLHQALQTVGSLDVETMQEMPVKNGAARDVWVFDGVVPDRLPEGNILLIAPERGADWLPYKGEVELDEQPKSGSTDEPLLRYVDWRDVHVAKTAVLGEMPGMKPLVMAGGAELVRAGTLEGKRVVIIGFDLHDSDLPLRPAFPIFMQNAVNWLTPSRTASIGPAAPGELLTVPLTPGATKRVLVDPSGGHKPIQAAGTSWTLQAPDRTGLYRIDEEIDAKWHSRYFPVQMNESQSDITPKTIRVATGEMQPTDESEGQSAAAAGSRELMPWLAALALLAVFVEWRVYQRGY</sequence>
<accession>A0ABY9T2Z7</accession>
<dbReference type="Proteomes" id="UP001256827">
    <property type="component" value="Chromosome"/>
</dbReference>
<keyword evidence="5" id="KW-1185">Reference proteome</keyword>